<sequence length="341" mass="35876">MRNLGRGPRPVTRLLVAGAGLIGSRHAAHIAEHPDLTLAGVIEPDPALRAAFDAPGFASLADCDAEADGIVIATPTQFHEPVFLEAAARGLHALVEKPLAPDLAAVDRMIEAARKAGVHILTGHHRRFHPRVAALKDVIASGAIGQPILASLIWAVRKPDPYFEVTWRQSADGAPVRLNLCHEIDLLRHLFGEVTGVAGLGANPVRQTARVESGGAVLAFASGLTATIAFADTTPSPWGFEHGTGENPNIATTGQDSLRITGTEGAVEFPSLRVWTGAEDWSQAPAPHYAPAPDGVPLIRQLEHFAAVCRGETQPLNDAASGRRTLKLTLAVEAATLPSAP</sequence>
<dbReference type="Pfam" id="PF01408">
    <property type="entry name" value="GFO_IDH_MocA"/>
    <property type="match status" value="1"/>
</dbReference>
<gene>
    <name evidence="3" type="ORF">C8D95_107119</name>
</gene>
<dbReference type="InterPro" id="IPR051450">
    <property type="entry name" value="Gfo/Idh/MocA_Oxidoreductases"/>
</dbReference>
<evidence type="ECO:0000313" key="3">
    <source>
        <dbReference type="EMBL" id="PWK55453.1"/>
    </source>
</evidence>
<proteinExistence type="predicted"/>
<dbReference type="SUPFAM" id="SSF55347">
    <property type="entry name" value="Glyceraldehyde-3-phosphate dehydrogenase-like, C-terminal domain"/>
    <property type="match status" value="1"/>
</dbReference>
<evidence type="ECO:0000259" key="2">
    <source>
        <dbReference type="Pfam" id="PF22725"/>
    </source>
</evidence>
<accession>A0A316G446</accession>
<organism evidence="3 4">
    <name type="scientific">Silicimonas algicola</name>
    <dbReference type="NCBI Taxonomy" id="1826607"/>
    <lineage>
        <taxon>Bacteria</taxon>
        <taxon>Pseudomonadati</taxon>
        <taxon>Pseudomonadota</taxon>
        <taxon>Alphaproteobacteria</taxon>
        <taxon>Rhodobacterales</taxon>
        <taxon>Paracoccaceae</taxon>
    </lineage>
</organism>
<comment type="caution">
    <text evidence="3">The sequence shown here is derived from an EMBL/GenBank/DDBJ whole genome shotgun (WGS) entry which is preliminary data.</text>
</comment>
<dbReference type="PANTHER" id="PTHR43377">
    <property type="entry name" value="BILIVERDIN REDUCTASE A"/>
    <property type="match status" value="1"/>
</dbReference>
<dbReference type="Gene3D" id="3.30.360.10">
    <property type="entry name" value="Dihydrodipicolinate Reductase, domain 2"/>
    <property type="match status" value="1"/>
</dbReference>
<protein>
    <submittedName>
        <fullName evidence="3">Putative dehydrogenase</fullName>
    </submittedName>
</protein>
<dbReference type="EMBL" id="QGGV01000007">
    <property type="protein sequence ID" value="PWK55453.1"/>
    <property type="molecule type" value="Genomic_DNA"/>
</dbReference>
<dbReference type="PANTHER" id="PTHR43377:SF8">
    <property type="entry name" value="BLR3664 PROTEIN"/>
    <property type="match status" value="1"/>
</dbReference>
<feature type="domain" description="GFO/IDH/MocA-like oxidoreductase" evidence="2">
    <location>
        <begin position="133"/>
        <end position="267"/>
    </location>
</feature>
<dbReference type="AlphaFoldDB" id="A0A316G446"/>
<evidence type="ECO:0000313" key="4">
    <source>
        <dbReference type="Proteomes" id="UP000245390"/>
    </source>
</evidence>
<dbReference type="Pfam" id="PF22725">
    <property type="entry name" value="GFO_IDH_MocA_C3"/>
    <property type="match status" value="1"/>
</dbReference>
<dbReference type="InterPro" id="IPR036291">
    <property type="entry name" value="NAD(P)-bd_dom_sf"/>
</dbReference>
<dbReference type="Gene3D" id="3.40.50.720">
    <property type="entry name" value="NAD(P)-binding Rossmann-like Domain"/>
    <property type="match status" value="1"/>
</dbReference>
<dbReference type="GO" id="GO:0000166">
    <property type="term" value="F:nucleotide binding"/>
    <property type="evidence" value="ECO:0007669"/>
    <property type="project" value="InterPro"/>
</dbReference>
<name>A0A316G446_9RHOB</name>
<keyword evidence="4" id="KW-1185">Reference proteome</keyword>
<dbReference type="InterPro" id="IPR055170">
    <property type="entry name" value="GFO_IDH_MocA-like_dom"/>
</dbReference>
<reference evidence="3 4" key="1">
    <citation type="submission" date="2018-05" db="EMBL/GenBank/DDBJ databases">
        <title>Genomic Encyclopedia of Type Strains, Phase IV (KMG-IV): sequencing the most valuable type-strain genomes for metagenomic binning, comparative biology and taxonomic classification.</title>
        <authorList>
            <person name="Goeker M."/>
        </authorList>
    </citation>
    <scope>NUCLEOTIDE SEQUENCE [LARGE SCALE GENOMIC DNA]</scope>
    <source>
        <strain evidence="3 4">DSM 103371</strain>
    </source>
</reference>
<evidence type="ECO:0000259" key="1">
    <source>
        <dbReference type="Pfam" id="PF01408"/>
    </source>
</evidence>
<dbReference type="Proteomes" id="UP000245390">
    <property type="component" value="Unassembled WGS sequence"/>
</dbReference>
<feature type="domain" description="Gfo/Idh/MocA-like oxidoreductase N-terminal" evidence="1">
    <location>
        <begin position="13"/>
        <end position="124"/>
    </location>
</feature>
<dbReference type="SUPFAM" id="SSF51735">
    <property type="entry name" value="NAD(P)-binding Rossmann-fold domains"/>
    <property type="match status" value="1"/>
</dbReference>
<dbReference type="RefSeq" id="WP_241239839.1">
    <property type="nucleotide sequence ID" value="NZ_CP034588.1"/>
</dbReference>
<dbReference type="InterPro" id="IPR000683">
    <property type="entry name" value="Gfo/Idh/MocA-like_OxRdtase_N"/>
</dbReference>